<dbReference type="Pfam" id="PF01381">
    <property type="entry name" value="HTH_3"/>
    <property type="match status" value="1"/>
</dbReference>
<dbReference type="PANTHER" id="PTHR36924">
    <property type="entry name" value="ANTITOXIN HIGA-1"/>
    <property type="match status" value="1"/>
</dbReference>
<dbReference type="PROSITE" id="PS50943">
    <property type="entry name" value="HTH_CROC1"/>
    <property type="match status" value="1"/>
</dbReference>
<evidence type="ECO:0000313" key="4">
    <source>
        <dbReference type="EMBL" id="SHM90210.1"/>
    </source>
</evidence>
<dbReference type="Gene3D" id="1.10.260.40">
    <property type="entry name" value="lambda repressor-like DNA-binding domains"/>
    <property type="match status" value="1"/>
</dbReference>
<dbReference type="Gene3D" id="1.10.10.2910">
    <property type="match status" value="1"/>
</dbReference>
<dbReference type="InterPro" id="IPR010982">
    <property type="entry name" value="Lambda_DNA-bd_dom_sf"/>
</dbReference>
<gene>
    <name evidence="4" type="ORF">SAMN05216269_108128</name>
</gene>
<comment type="similarity">
    <text evidence="1">Belongs to the short-chain fatty acyl-CoA assimilation regulator (ScfR) family.</text>
</comment>
<reference evidence="5" key="1">
    <citation type="submission" date="2016-11" db="EMBL/GenBank/DDBJ databases">
        <authorList>
            <person name="Varghese N."/>
            <person name="Submissions S."/>
        </authorList>
    </citation>
    <scope>NUCLEOTIDE SEQUENCE [LARGE SCALE GENOMIC DNA]</scope>
    <source>
        <strain evidence="5">CGMCC 1.2749</strain>
    </source>
</reference>
<dbReference type="Proteomes" id="UP000184092">
    <property type="component" value="Unassembled WGS sequence"/>
</dbReference>
<evidence type="ECO:0000256" key="2">
    <source>
        <dbReference type="ARBA" id="ARBA00023125"/>
    </source>
</evidence>
<dbReference type="Pfam" id="PF06114">
    <property type="entry name" value="Peptidase_M78"/>
    <property type="match status" value="1"/>
</dbReference>
<proteinExistence type="inferred from homology"/>
<dbReference type="SMART" id="SM00530">
    <property type="entry name" value="HTH_XRE"/>
    <property type="match status" value="1"/>
</dbReference>
<dbReference type="GO" id="GO:0003677">
    <property type="term" value="F:DNA binding"/>
    <property type="evidence" value="ECO:0007669"/>
    <property type="project" value="UniProtKB-KW"/>
</dbReference>
<dbReference type="OrthoDB" id="9796786at2"/>
<feature type="domain" description="HTH cro/C1-type" evidence="3">
    <location>
        <begin position="19"/>
        <end position="73"/>
    </location>
</feature>
<organism evidence="4 5">
    <name type="scientific">Flavobacterium xinjiangense</name>
    <dbReference type="NCBI Taxonomy" id="178356"/>
    <lineage>
        <taxon>Bacteria</taxon>
        <taxon>Pseudomonadati</taxon>
        <taxon>Bacteroidota</taxon>
        <taxon>Flavobacteriia</taxon>
        <taxon>Flavobacteriales</taxon>
        <taxon>Flavobacteriaceae</taxon>
        <taxon>Flavobacterium</taxon>
    </lineage>
</organism>
<sequence>MKTILQPIPFEATHPGEVLKDELDARKIIQKDFAVEIGMHKTMLNEIIKGKRPVTADLAILLERTLGISAEYWLRFQSQYELDLARIKEKNIQKVVNIDIWKIIKEYVPINYFRKLGYLADELTTDIAKIKEVYNINNVDDLVGLSAKQKFSLFRKSDKLKISEKNVLAWNVVAKYEAAKQEVNAFNPEKLPNLIQELQTIFFQNKDAVTQVATKLNQYGIKFILVPKLEQTPIDGYTFWSGDNPTIALTLRHNRIDNFAFTIMHEIGHIDLHLKGDKEQEFFDLSSKNSHLEYIEKEADEYAKDQLIPPSVWSIINNQSNFSDAKVLKFSTENKINPAIIRGRISHENKQYAITTSIDKKLW</sequence>
<dbReference type="SUPFAM" id="SSF47413">
    <property type="entry name" value="lambda repressor-like DNA-binding domains"/>
    <property type="match status" value="1"/>
</dbReference>
<dbReference type="EMBL" id="FRCL01000008">
    <property type="protein sequence ID" value="SHM90210.1"/>
    <property type="molecule type" value="Genomic_DNA"/>
</dbReference>
<evidence type="ECO:0000259" key="3">
    <source>
        <dbReference type="PROSITE" id="PS50943"/>
    </source>
</evidence>
<dbReference type="STRING" id="178356.SAMN05216269_108128"/>
<name>A0A1M7MH29_9FLAO</name>
<keyword evidence="5" id="KW-1185">Reference proteome</keyword>
<dbReference type="AlphaFoldDB" id="A0A1M7MH29"/>
<evidence type="ECO:0000256" key="1">
    <source>
        <dbReference type="ARBA" id="ARBA00007227"/>
    </source>
</evidence>
<keyword evidence="2" id="KW-0238">DNA-binding</keyword>
<dbReference type="PANTHER" id="PTHR36924:SF1">
    <property type="entry name" value="ANTITOXIN HIGA-1"/>
    <property type="match status" value="1"/>
</dbReference>
<evidence type="ECO:0000313" key="5">
    <source>
        <dbReference type="Proteomes" id="UP000184092"/>
    </source>
</evidence>
<protein>
    <submittedName>
        <fullName evidence="4">HTH-type transcriptional regulator / antitoxin HigA</fullName>
    </submittedName>
</protein>
<dbReference type="InterPro" id="IPR013430">
    <property type="entry name" value="Toxin_antidote_HigA"/>
</dbReference>
<accession>A0A1M7MH29</accession>
<dbReference type="RefSeq" id="WP_073209472.1">
    <property type="nucleotide sequence ID" value="NZ_FRCL01000008.1"/>
</dbReference>
<dbReference type="InterPro" id="IPR001387">
    <property type="entry name" value="Cro/C1-type_HTH"/>
</dbReference>
<dbReference type="CDD" id="cd00093">
    <property type="entry name" value="HTH_XRE"/>
    <property type="match status" value="1"/>
</dbReference>
<dbReference type="InterPro" id="IPR010359">
    <property type="entry name" value="IrrE_HExxH"/>
</dbReference>
<dbReference type="NCBIfam" id="TIGR02607">
    <property type="entry name" value="antidote_HigA"/>
    <property type="match status" value="1"/>
</dbReference>